<name>A0A1W1WUW1_9BACT</name>
<dbReference type="InterPro" id="IPR015867">
    <property type="entry name" value="N-reg_PII/ATP_PRibTrfase_C"/>
</dbReference>
<sequence length="101" mass="11658">MYMIYSTVSDMQEAKKIAHALVEQRVAACVNIIERVTSVYKWEGKVENADEVLLIIKAIDFAAVEKKIKELHSYEVPEIVAVKIEEVNEEYASWMRQVLLQ</sequence>
<evidence type="ECO:0000313" key="2">
    <source>
        <dbReference type="EMBL" id="SMC09820.1"/>
    </source>
</evidence>
<dbReference type="AlphaFoldDB" id="A0A1W1WUW1"/>
<protein>
    <submittedName>
        <fullName evidence="2">Divalent cation tolerance protein</fullName>
    </submittedName>
</protein>
<dbReference type="STRING" id="1069081.SAMN05660197_1642"/>
<dbReference type="GO" id="GO:0010038">
    <property type="term" value="P:response to metal ion"/>
    <property type="evidence" value="ECO:0007669"/>
    <property type="project" value="InterPro"/>
</dbReference>
<gene>
    <name evidence="2" type="ORF">SAMN05660197_1642</name>
</gene>
<dbReference type="PANTHER" id="PTHR23419">
    <property type="entry name" value="DIVALENT CATION TOLERANCE CUTA-RELATED"/>
    <property type="match status" value="1"/>
</dbReference>
<dbReference type="RefSeq" id="WP_084276092.1">
    <property type="nucleotide sequence ID" value="NZ_AP026671.1"/>
</dbReference>
<reference evidence="3" key="1">
    <citation type="submission" date="2017-04" db="EMBL/GenBank/DDBJ databases">
        <authorList>
            <person name="Varghese N."/>
            <person name="Submissions S."/>
        </authorList>
    </citation>
    <scope>NUCLEOTIDE SEQUENCE [LARGE SCALE GENOMIC DNA]</scope>
    <source>
        <strain evidence="3">DSM 16512</strain>
    </source>
</reference>
<evidence type="ECO:0000256" key="1">
    <source>
        <dbReference type="ARBA" id="ARBA00010169"/>
    </source>
</evidence>
<dbReference type="PANTHER" id="PTHR23419:SF8">
    <property type="entry name" value="FI09726P"/>
    <property type="match status" value="1"/>
</dbReference>
<dbReference type="Proteomes" id="UP000192602">
    <property type="component" value="Unassembled WGS sequence"/>
</dbReference>
<dbReference type="OrthoDB" id="37622at2"/>
<dbReference type="Pfam" id="PF03091">
    <property type="entry name" value="CutA1"/>
    <property type="match status" value="1"/>
</dbReference>
<dbReference type="EMBL" id="FWWZ01000001">
    <property type="protein sequence ID" value="SMC09820.1"/>
    <property type="molecule type" value="Genomic_DNA"/>
</dbReference>
<dbReference type="InterPro" id="IPR004323">
    <property type="entry name" value="Ion_tolerance_CutA"/>
</dbReference>
<accession>A0A1W1WUW1</accession>
<evidence type="ECO:0000313" key="3">
    <source>
        <dbReference type="Proteomes" id="UP000192602"/>
    </source>
</evidence>
<organism evidence="2 3">
    <name type="scientific">Nitratiruptor tergarcus DSM 16512</name>
    <dbReference type="NCBI Taxonomy" id="1069081"/>
    <lineage>
        <taxon>Bacteria</taxon>
        <taxon>Pseudomonadati</taxon>
        <taxon>Campylobacterota</taxon>
        <taxon>Epsilonproteobacteria</taxon>
        <taxon>Nautiliales</taxon>
        <taxon>Nitratiruptoraceae</taxon>
        <taxon>Nitratiruptor</taxon>
    </lineage>
</organism>
<proteinExistence type="inferred from homology"/>
<keyword evidence="3" id="KW-1185">Reference proteome</keyword>
<dbReference type="InterPro" id="IPR011322">
    <property type="entry name" value="N-reg_PII-like_a/b"/>
</dbReference>
<dbReference type="SUPFAM" id="SSF54913">
    <property type="entry name" value="GlnB-like"/>
    <property type="match status" value="1"/>
</dbReference>
<comment type="similarity">
    <text evidence="1">Belongs to the CutA family.</text>
</comment>
<dbReference type="GO" id="GO:0005507">
    <property type="term" value="F:copper ion binding"/>
    <property type="evidence" value="ECO:0007669"/>
    <property type="project" value="TreeGrafter"/>
</dbReference>
<dbReference type="Gene3D" id="3.30.70.120">
    <property type="match status" value="1"/>
</dbReference>